<accession>A0A399RI08</accession>
<dbReference type="InterPro" id="IPR029045">
    <property type="entry name" value="ClpP/crotonase-like_dom_sf"/>
</dbReference>
<reference evidence="1 2" key="1">
    <citation type="submission" date="2018-08" db="EMBL/GenBank/DDBJ databases">
        <title>Henriciella mobilis sp. nov., isolated from seawater.</title>
        <authorList>
            <person name="Cheng H."/>
            <person name="Wu Y.-H."/>
            <person name="Xu X.-W."/>
            <person name="Guo L.-L."/>
        </authorList>
    </citation>
    <scope>NUCLEOTIDE SEQUENCE [LARGE SCALE GENOMIC DNA]</scope>
    <source>
        <strain evidence="1 2">JN25</strain>
    </source>
</reference>
<keyword evidence="2" id="KW-1185">Reference proteome</keyword>
<dbReference type="PANTHER" id="PTHR11941">
    <property type="entry name" value="ENOYL-COA HYDRATASE-RELATED"/>
    <property type="match status" value="1"/>
</dbReference>
<dbReference type="Proteomes" id="UP000266385">
    <property type="component" value="Unassembled WGS sequence"/>
</dbReference>
<dbReference type="InterPro" id="IPR001753">
    <property type="entry name" value="Enoyl-CoA_hydra/iso"/>
</dbReference>
<dbReference type="Gene3D" id="3.90.226.10">
    <property type="entry name" value="2-enoyl-CoA Hydratase, Chain A, domain 1"/>
    <property type="match status" value="1"/>
</dbReference>
<dbReference type="CDD" id="cd06558">
    <property type="entry name" value="crotonase-like"/>
    <property type="match status" value="1"/>
</dbReference>
<protein>
    <submittedName>
        <fullName evidence="1">Enoyl-CoA hydratase/isomerase family protein</fullName>
    </submittedName>
</protein>
<dbReference type="SUPFAM" id="SSF52096">
    <property type="entry name" value="ClpP/crotonase"/>
    <property type="match status" value="1"/>
</dbReference>
<proteinExistence type="predicted"/>
<organism evidence="1 2">
    <name type="scientific">Henriciella mobilis</name>
    <dbReference type="NCBI Taxonomy" id="2305467"/>
    <lineage>
        <taxon>Bacteria</taxon>
        <taxon>Pseudomonadati</taxon>
        <taxon>Pseudomonadota</taxon>
        <taxon>Alphaproteobacteria</taxon>
        <taxon>Hyphomonadales</taxon>
        <taxon>Hyphomonadaceae</taxon>
        <taxon>Henriciella</taxon>
    </lineage>
</organism>
<dbReference type="PANTHER" id="PTHR11941:SF133">
    <property type="entry name" value="1,2-EPOXYPHENYLACETYL-COA ISOMERASE"/>
    <property type="match status" value="1"/>
</dbReference>
<sequence>MGETAMPDTAASFEELIYEVSDHVATITLNAPDRMNTISGPMLDGLSEALLKADADPDVRCVILTGAGRAFCAGLNLESATKGEGIGSGAVSSAHLDLRNTPPTILFNMDTPTICAINGGAAGYGMDTALGCDIRIMSDKAKMAAAFTKRGILPESGGTWFLPRMLGWEKAAQLIFTGRTLSAEECLDYGLCFKVVAHDSLMDEARAMAAEIASNAPLAVQATKRLMRMGLSEPFTEHVHHVFLQLLPLMRSEDAREGMMAFLEKRPANFKGR</sequence>
<dbReference type="Pfam" id="PF00378">
    <property type="entry name" value="ECH_1"/>
    <property type="match status" value="1"/>
</dbReference>
<dbReference type="EMBL" id="QWFX01000006">
    <property type="protein sequence ID" value="RIJ30211.1"/>
    <property type="molecule type" value="Genomic_DNA"/>
</dbReference>
<dbReference type="AlphaFoldDB" id="A0A399RI08"/>
<dbReference type="GO" id="GO:0006635">
    <property type="term" value="P:fatty acid beta-oxidation"/>
    <property type="evidence" value="ECO:0007669"/>
    <property type="project" value="TreeGrafter"/>
</dbReference>
<dbReference type="OrthoDB" id="5730382at2"/>
<gene>
    <name evidence="1" type="ORF">D1223_06065</name>
</gene>
<evidence type="ECO:0000313" key="2">
    <source>
        <dbReference type="Proteomes" id="UP000266385"/>
    </source>
</evidence>
<keyword evidence="1" id="KW-0413">Isomerase</keyword>
<name>A0A399RI08_9PROT</name>
<comment type="caution">
    <text evidence="1">The sequence shown here is derived from an EMBL/GenBank/DDBJ whole genome shotgun (WGS) entry which is preliminary data.</text>
</comment>
<evidence type="ECO:0000313" key="1">
    <source>
        <dbReference type="EMBL" id="RIJ30211.1"/>
    </source>
</evidence>
<dbReference type="GO" id="GO:0016853">
    <property type="term" value="F:isomerase activity"/>
    <property type="evidence" value="ECO:0007669"/>
    <property type="project" value="UniProtKB-KW"/>
</dbReference>